<dbReference type="Proteomes" id="UP000009168">
    <property type="component" value="Unassembled WGS sequence"/>
</dbReference>
<organism evidence="1 2">
    <name type="scientific">Tetrahymena thermophila (strain SB210)</name>
    <dbReference type="NCBI Taxonomy" id="312017"/>
    <lineage>
        <taxon>Eukaryota</taxon>
        <taxon>Sar</taxon>
        <taxon>Alveolata</taxon>
        <taxon>Ciliophora</taxon>
        <taxon>Intramacronucleata</taxon>
        <taxon>Oligohymenophorea</taxon>
        <taxon>Hymenostomatida</taxon>
        <taxon>Tetrahymenina</taxon>
        <taxon>Tetrahymenidae</taxon>
        <taxon>Tetrahymena</taxon>
    </lineage>
</organism>
<keyword evidence="2" id="KW-1185">Reference proteome</keyword>
<dbReference type="RefSeq" id="XP_001017431.1">
    <property type="nucleotide sequence ID" value="XM_001017431.1"/>
</dbReference>
<evidence type="ECO:0000313" key="2">
    <source>
        <dbReference type="Proteomes" id="UP000009168"/>
    </source>
</evidence>
<dbReference type="GeneID" id="7832914"/>
<reference evidence="2" key="1">
    <citation type="journal article" date="2006" name="PLoS Biol.">
        <title>Macronuclear genome sequence of the ciliate Tetrahymena thermophila, a model eukaryote.</title>
        <authorList>
            <person name="Eisen J.A."/>
            <person name="Coyne R.S."/>
            <person name="Wu M."/>
            <person name="Wu D."/>
            <person name="Thiagarajan M."/>
            <person name="Wortman J.R."/>
            <person name="Badger J.H."/>
            <person name="Ren Q."/>
            <person name="Amedeo P."/>
            <person name="Jones K.M."/>
            <person name="Tallon L.J."/>
            <person name="Delcher A.L."/>
            <person name="Salzberg S.L."/>
            <person name="Silva J.C."/>
            <person name="Haas B.J."/>
            <person name="Majoros W.H."/>
            <person name="Farzad M."/>
            <person name="Carlton J.M."/>
            <person name="Smith R.K. Jr."/>
            <person name="Garg J."/>
            <person name="Pearlman R.E."/>
            <person name="Karrer K.M."/>
            <person name="Sun L."/>
            <person name="Manning G."/>
            <person name="Elde N.C."/>
            <person name="Turkewitz A.P."/>
            <person name="Asai D.J."/>
            <person name="Wilkes D.E."/>
            <person name="Wang Y."/>
            <person name="Cai H."/>
            <person name="Collins K."/>
            <person name="Stewart B.A."/>
            <person name="Lee S.R."/>
            <person name="Wilamowska K."/>
            <person name="Weinberg Z."/>
            <person name="Ruzzo W.L."/>
            <person name="Wloga D."/>
            <person name="Gaertig J."/>
            <person name="Frankel J."/>
            <person name="Tsao C.-C."/>
            <person name="Gorovsky M.A."/>
            <person name="Keeling P.J."/>
            <person name="Waller R.F."/>
            <person name="Patron N.J."/>
            <person name="Cherry J.M."/>
            <person name="Stover N.A."/>
            <person name="Krieger C.J."/>
            <person name="del Toro C."/>
            <person name="Ryder H.F."/>
            <person name="Williamson S.C."/>
            <person name="Barbeau R.A."/>
            <person name="Hamilton E.P."/>
            <person name="Orias E."/>
        </authorList>
    </citation>
    <scope>NUCLEOTIDE SEQUENCE [LARGE SCALE GENOMIC DNA]</scope>
    <source>
        <strain evidence="2">SB210</strain>
    </source>
</reference>
<sequence>MRILSIQIVFLSQRYSVILVQPIEFKILSFSCMDQYTPSQILKKKYSNDLINIIIFVNNSFLLKAKIIALNQIQQNFLEAFKLFFYLSSKVIKVFGVSNYQYFFFEAQSV</sequence>
<protein>
    <submittedName>
        <fullName evidence="1">Uncharacterized protein</fullName>
    </submittedName>
</protein>
<gene>
    <name evidence="1" type="ORF">TTHERM_00481200</name>
</gene>
<evidence type="ECO:0000313" key="1">
    <source>
        <dbReference type="EMBL" id="EAR97186.1"/>
    </source>
</evidence>
<dbReference type="HOGENOM" id="CLU_2176144_0_0_1"/>
<dbReference type="AlphaFoldDB" id="I7MEM2"/>
<accession>I7MEM2</accession>
<dbReference type="EMBL" id="GG662667">
    <property type="protein sequence ID" value="EAR97186.1"/>
    <property type="molecule type" value="Genomic_DNA"/>
</dbReference>
<name>I7MEM2_TETTS</name>
<proteinExistence type="predicted"/>
<dbReference type="KEGG" id="tet:TTHERM_00481200"/>
<dbReference type="InParanoid" id="I7MEM2"/>